<feature type="domain" description="Glycosyltransferase subfamily 4-like N-terminal" evidence="5">
    <location>
        <begin position="18"/>
        <end position="190"/>
    </location>
</feature>
<dbReference type="EMBL" id="CP163302">
    <property type="protein sequence ID" value="XDP44268.1"/>
    <property type="molecule type" value="Genomic_DNA"/>
</dbReference>
<evidence type="ECO:0000256" key="2">
    <source>
        <dbReference type="ARBA" id="ARBA00022676"/>
    </source>
</evidence>
<dbReference type="InterPro" id="IPR050194">
    <property type="entry name" value="Glycosyltransferase_grp1"/>
</dbReference>
<keyword evidence="3 6" id="KW-0808">Transferase</keyword>
<dbReference type="KEGG" id="spue:AB5L97_13415"/>
<reference evidence="6" key="1">
    <citation type="submission" date="2024-07" db="EMBL/GenBank/DDBJ databases">
        <authorList>
            <person name="fu j."/>
        </authorList>
    </citation>
    <scope>NUCLEOTIDE SEQUENCE</scope>
    <source>
        <strain evidence="6">P10A9</strain>
    </source>
</reference>
<evidence type="ECO:0000256" key="3">
    <source>
        <dbReference type="ARBA" id="ARBA00022679"/>
    </source>
</evidence>
<dbReference type="GO" id="GO:1901137">
    <property type="term" value="P:carbohydrate derivative biosynthetic process"/>
    <property type="evidence" value="ECO:0007669"/>
    <property type="project" value="UniProtKB-ARBA"/>
</dbReference>
<dbReference type="Gene3D" id="3.40.50.2000">
    <property type="entry name" value="Glycogen Phosphorylase B"/>
    <property type="match status" value="2"/>
</dbReference>
<accession>A0AB39L0W7</accession>
<evidence type="ECO:0000313" key="6">
    <source>
        <dbReference type="EMBL" id="XDP44268.1"/>
    </source>
</evidence>
<evidence type="ECO:0000259" key="5">
    <source>
        <dbReference type="Pfam" id="PF13439"/>
    </source>
</evidence>
<evidence type="ECO:0000256" key="1">
    <source>
        <dbReference type="ARBA" id="ARBA00021292"/>
    </source>
</evidence>
<dbReference type="RefSeq" id="WP_369045031.1">
    <property type="nucleotide sequence ID" value="NZ_CP163302.1"/>
</dbReference>
<dbReference type="PANTHER" id="PTHR45947:SF3">
    <property type="entry name" value="SULFOQUINOVOSYL TRANSFERASE SQD2"/>
    <property type="match status" value="1"/>
</dbReference>
<dbReference type="Pfam" id="PF13439">
    <property type="entry name" value="Glyco_transf_4"/>
    <property type="match status" value="1"/>
</dbReference>
<dbReference type="Pfam" id="PF00534">
    <property type="entry name" value="Glycos_transf_1"/>
    <property type="match status" value="1"/>
</dbReference>
<gene>
    <name evidence="6" type="ORF">AB5L97_13415</name>
</gene>
<dbReference type="InterPro" id="IPR001296">
    <property type="entry name" value="Glyco_trans_1"/>
</dbReference>
<organism evidence="6">
    <name type="scientific">Sinomonas puerhi</name>
    <dbReference type="NCBI Taxonomy" id="3238584"/>
    <lineage>
        <taxon>Bacteria</taxon>
        <taxon>Bacillati</taxon>
        <taxon>Actinomycetota</taxon>
        <taxon>Actinomycetes</taxon>
        <taxon>Micrococcales</taxon>
        <taxon>Micrococcaceae</taxon>
        <taxon>Sinomonas</taxon>
    </lineage>
</organism>
<dbReference type="AlphaFoldDB" id="A0AB39L0W7"/>
<keyword evidence="2 6" id="KW-0328">Glycosyltransferase</keyword>
<dbReference type="PANTHER" id="PTHR45947">
    <property type="entry name" value="SULFOQUINOVOSYL TRANSFERASE SQD2"/>
    <property type="match status" value="1"/>
</dbReference>
<feature type="domain" description="Glycosyl transferase family 1" evidence="4">
    <location>
        <begin position="210"/>
        <end position="339"/>
    </location>
</feature>
<dbReference type="GO" id="GO:0016757">
    <property type="term" value="F:glycosyltransferase activity"/>
    <property type="evidence" value="ECO:0007669"/>
    <property type="project" value="UniProtKB-KW"/>
</dbReference>
<proteinExistence type="predicted"/>
<name>A0AB39L0W7_9MICC</name>
<dbReference type="SUPFAM" id="SSF53756">
    <property type="entry name" value="UDP-Glycosyltransferase/glycogen phosphorylase"/>
    <property type="match status" value="1"/>
</dbReference>
<protein>
    <recommendedName>
        <fullName evidence="1">D-inositol 3-phosphate glycosyltransferase</fullName>
    </recommendedName>
</protein>
<evidence type="ECO:0000259" key="4">
    <source>
        <dbReference type="Pfam" id="PF00534"/>
    </source>
</evidence>
<dbReference type="InterPro" id="IPR028098">
    <property type="entry name" value="Glyco_trans_4-like_N"/>
</dbReference>
<sequence length="375" mass="41379">MTDEPVVAIAHDYLTQRGGAERVVLAMHRAFPEATIYTTLYDPQGTYPEFRDADIVTSPLNRIGAFRRDHRLALPVLAPAARAMKIPADVVVTSTSGWAHGFSTEGLVYAYCHSPARWLYLTEQYLGGSSLRSPQGLALAALRPFLRFWDQRAAARPHVYVANSTVVQERIRDVYGRDADVFFPPHSVDTNGVRQPIPGLEEFVGEGGHYLTVSRLLPYKNVDQAIEAFRDLDERLLIIGAGPLADSLRRTMPPNVRIASHLPDAQMRWAYSAAKAVIAPSYEDFGITPLEGAAWGKPTIALRAGGYLDTIVDGVTGRFIESPTAQDIRAAVVGFATEEWDAEKIRAHADTFAEARFRDRLRAEVSALTETACSR</sequence>